<feature type="domain" description="DNA mismatch repair protein MutS core" evidence="2">
    <location>
        <begin position="4"/>
        <end position="99"/>
    </location>
</feature>
<dbReference type="GO" id="GO:0030983">
    <property type="term" value="F:mismatched DNA binding"/>
    <property type="evidence" value="ECO:0007669"/>
    <property type="project" value="InterPro"/>
</dbReference>
<proteinExistence type="inferred from homology"/>
<dbReference type="InterPro" id="IPR045076">
    <property type="entry name" value="MutS"/>
</dbReference>
<dbReference type="Pfam" id="PF05192">
    <property type="entry name" value="MutS_III"/>
    <property type="match status" value="1"/>
</dbReference>
<protein>
    <recommendedName>
        <fullName evidence="2">DNA mismatch repair protein MutS core domain-containing protein</fullName>
    </recommendedName>
</protein>
<feature type="non-terminal residue" evidence="3">
    <location>
        <position position="100"/>
    </location>
</feature>
<reference evidence="3" key="1">
    <citation type="journal article" date="2014" name="Front. Microbiol.">
        <title>High frequency of phylogenetically diverse reductive dehalogenase-homologous genes in deep subseafloor sedimentary metagenomes.</title>
        <authorList>
            <person name="Kawai M."/>
            <person name="Futagami T."/>
            <person name="Toyoda A."/>
            <person name="Takaki Y."/>
            <person name="Nishi S."/>
            <person name="Hori S."/>
            <person name="Arai W."/>
            <person name="Tsubouchi T."/>
            <person name="Morono Y."/>
            <person name="Uchiyama I."/>
            <person name="Ito T."/>
            <person name="Fujiyama A."/>
            <person name="Inagaki F."/>
            <person name="Takami H."/>
        </authorList>
    </citation>
    <scope>NUCLEOTIDE SEQUENCE</scope>
    <source>
        <strain evidence="3">Expedition CK06-06</strain>
    </source>
</reference>
<comment type="similarity">
    <text evidence="1">Belongs to the DNA mismatch repair MutS family.</text>
</comment>
<feature type="non-terminal residue" evidence="3">
    <location>
        <position position="1"/>
    </location>
</feature>
<accession>X1K0P6</accession>
<evidence type="ECO:0000313" key="3">
    <source>
        <dbReference type="EMBL" id="GAI00577.1"/>
    </source>
</evidence>
<evidence type="ECO:0000256" key="1">
    <source>
        <dbReference type="ARBA" id="ARBA00006271"/>
    </source>
</evidence>
<dbReference type="EMBL" id="BARU01047601">
    <property type="protein sequence ID" value="GAI00577.1"/>
    <property type="molecule type" value="Genomic_DNA"/>
</dbReference>
<evidence type="ECO:0000259" key="2">
    <source>
        <dbReference type="Pfam" id="PF05192"/>
    </source>
</evidence>
<dbReference type="GO" id="GO:0006298">
    <property type="term" value="P:mismatch repair"/>
    <property type="evidence" value="ECO:0007669"/>
    <property type="project" value="InterPro"/>
</dbReference>
<dbReference type="GO" id="GO:0140664">
    <property type="term" value="F:ATP-dependent DNA damage sensor activity"/>
    <property type="evidence" value="ECO:0007669"/>
    <property type="project" value="InterPro"/>
</dbReference>
<dbReference type="AlphaFoldDB" id="X1K0P6"/>
<dbReference type="GO" id="GO:0005524">
    <property type="term" value="F:ATP binding"/>
    <property type="evidence" value="ECO:0007669"/>
    <property type="project" value="InterPro"/>
</dbReference>
<dbReference type="Gene3D" id="1.10.1420.10">
    <property type="match status" value="1"/>
</dbReference>
<dbReference type="PANTHER" id="PTHR11361:SF148">
    <property type="entry name" value="DNA MISMATCH REPAIR PROTEIN MSH6"/>
    <property type="match status" value="1"/>
</dbReference>
<dbReference type="SUPFAM" id="SSF48334">
    <property type="entry name" value="DNA repair protein MutS, domain III"/>
    <property type="match status" value="1"/>
</dbReference>
<comment type="caution">
    <text evidence="3">The sequence shown here is derived from an EMBL/GenBank/DDBJ whole genome shotgun (WGS) entry which is preliminary data.</text>
</comment>
<dbReference type="GO" id="GO:0032301">
    <property type="term" value="C:MutSalpha complex"/>
    <property type="evidence" value="ECO:0007669"/>
    <property type="project" value="TreeGrafter"/>
</dbReference>
<dbReference type="PANTHER" id="PTHR11361">
    <property type="entry name" value="DNA MISMATCH REPAIR PROTEIN MUTS FAMILY MEMBER"/>
    <property type="match status" value="1"/>
</dbReference>
<organism evidence="3">
    <name type="scientific">marine sediment metagenome</name>
    <dbReference type="NCBI Taxonomy" id="412755"/>
    <lineage>
        <taxon>unclassified sequences</taxon>
        <taxon>metagenomes</taxon>
        <taxon>ecological metagenomes</taxon>
    </lineage>
</organism>
<dbReference type="InterPro" id="IPR007696">
    <property type="entry name" value="DNA_mismatch_repair_MutS_core"/>
</dbReference>
<dbReference type="InterPro" id="IPR036187">
    <property type="entry name" value="DNA_mismatch_repair_MutS_sf"/>
</dbReference>
<name>X1K0P6_9ZZZZ</name>
<sequence length="100" mass="11206">RTESKKGTLLDCLDETLTGMGGRMIRSWLCMPLCDLGAIELRQDAVEELKETDTKLADIRKLLSALADPERIAARISTFRVTPRDLVALAISLRRIPLLR</sequence>
<gene>
    <name evidence="3" type="ORF">S03H2_71241</name>
</gene>